<protein>
    <submittedName>
        <fullName evidence="1">Uncharacterized protein</fullName>
    </submittedName>
</protein>
<name>A0ABN9DWH9_9NEOB</name>
<gene>
    <name evidence="1" type="ORF">SPARVUS_LOCUS8606206</name>
</gene>
<accession>A0ABN9DWH9</accession>
<organism evidence="1 2">
    <name type="scientific">Staurois parvus</name>
    <dbReference type="NCBI Taxonomy" id="386267"/>
    <lineage>
        <taxon>Eukaryota</taxon>
        <taxon>Metazoa</taxon>
        <taxon>Chordata</taxon>
        <taxon>Craniata</taxon>
        <taxon>Vertebrata</taxon>
        <taxon>Euteleostomi</taxon>
        <taxon>Amphibia</taxon>
        <taxon>Batrachia</taxon>
        <taxon>Anura</taxon>
        <taxon>Neobatrachia</taxon>
        <taxon>Ranoidea</taxon>
        <taxon>Ranidae</taxon>
        <taxon>Staurois</taxon>
    </lineage>
</organism>
<sequence>MGSLFSKPTPEYQLYLSGYYRQYSVCVYLQVRGGLTIRALGHCLRTRGQ</sequence>
<dbReference type="EMBL" id="CATNWA010014880">
    <property type="protein sequence ID" value="CAI9576980.1"/>
    <property type="molecule type" value="Genomic_DNA"/>
</dbReference>
<reference evidence="1" key="1">
    <citation type="submission" date="2023-05" db="EMBL/GenBank/DDBJ databases">
        <authorList>
            <person name="Stuckert A."/>
        </authorList>
    </citation>
    <scope>NUCLEOTIDE SEQUENCE</scope>
</reference>
<dbReference type="Proteomes" id="UP001162483">
    <property type="component" value="Unassembled WGS sequence"/>
</dbReference>
<comment type="caution">
    <text evidence="1">The sequence shown here is derived from an EMBL/GenBank/DDBJ whole genome shotgun (WGS) entry which is preliminary data.</text>
</comment>
<keyword evidence="2" id="KW-1185">Reference proteome</keyword>
<evidence type="ECO:0000313" key="2">
    <source>
        <dbReference type="Proteomes" id="UP001162483"/>
    </source>
</evidence>
<proteinExistence type="predicted"/>
<evidence type="ECO:0000313" key="1">
    <source>
        <dbReference type="EMBL" id="CAI9576980.1"/>
    </source>
</evidence>